<name>A0AB38YFT9_9GAMM</name>
<dbReference type="GO" id="GO:0006259">
    <property type="term" value="P:DNA metabolic process"/>
    <property type="evidence" value="ECO:0007669"/>
    <property type="project" value="UniProtKB-ARBA"/>
</dbReference>
<dbReference type="GO" id="GO:0003676">
    <property type="term" value="F:nucleic acid binding"/>
    <property type="evidence" value="ECO:0007669"/>
    <property type="project" value="InterPro"/>
</dbReference>
<evidence type="ECO:0000259" key="4">
    <source>
        <dbReference type="SMART" id="SM00479"/>
    </source>
</evidence>
<sequence>MSHSRPLLYDRALLAIDLEMSGLNPKTDRILSLGCVPITQDGIPLGQAQHWLFRCPESVAQSATIHHLRDCDLHNGGADPEQVLPELLQRLKGHVLVTHGGDIDADFLNQAHLRYWGQRWRPTRMDTQDFARRRLGSEHLPTANNLSLRHCRQHYHLPAWRAHHALSDAIATAELFQAQLQDAFPEQDNPQWRSVHKSFSNLWMRLGIR</sequence>
<organism evidence="5">
    <name type="scientific">Salinispirillum sp. LH 10-3-1</name>
    <dbReference type="NCBI Taxonomy" id="2952525"/>
    <lineage>
        <taxon>Bacteria</taxon>
        <taxon>Pseudomonadati</taxon>
        <taxon>Pseudomonadota</taxon>
        <taxon>Gammaproteobacteria</taxon>
        <taxon>Oceanospirillales</taxon>
        <taxon>Saccharospirillaceae</taxon>
        <taxon>Salinispirillum</taxon>
    </lineage>
</organism>
<accession>A0AB38YFT9</accession>
<dbReference type="InterPro" id="IPR013520">
    <property type="entry name" value="Ribonucl_H"/>
</dbReference>
<evidence type="ECO:0000256" key="3">
    <source>
        <dbReference type="ARBA" id="ARBA00022839"/>
    </source>
</evidence>
<dbReference type="SUPFAM" id="SSF53098">
    <property type="entry name" value="Ribonuclease H-like"/>
    <property type="match status" value="1"/>
</dbReference>
<keyword evidence="2" id="KW-0378">Hydrolase</keyword>
<proteinExistence type="predicted"/>
<evidence type="ECO:0000313" key="5">
    <source>
        <dbReference type="EMBL" id="WLD57929.1"/>
    </source>
</evidence>
<feature type="domain" description="Exonuclease" evidence="4">
    <location>
        <begin position="12"/>
        <end position="185"/>
    </location>
</feature>
<dbReference type="PANTHER" id="PTHR30231:SF4">
    <property type="entry name" value="PROTEIN NEN2"/>
    <property type="match status" value="1"/>
</dbReference>
<evidence type="ECO:0000256" key="2">
    <source>
        <dbReference type="ARBA" id="ARBA00022801"/>
    </source>
</evidence>
<reference evidence="5" key="1">
    <citation type="submission" date="2022-07" db="EMBL/GenBank/DDBJ databases">
        <title>Complete genome sequence of Salinispirillum sp. LH10-3-1 capable of multiple carbohydrate inversion isolated from a soda lake.</title>
        <authorList>
            <person name="Liu J."/>
            <person name="Zhai Y."/>
            <person name="Zhang H."/>
            <person name="Yang H."/>
            <person name="Qu J."/>
            <person name="Li J."/>
        </authorList>
    </citation>
    <scope>NUCLEOTIDE SEQUENCE</scope>
    <source>
        <strain evidence="5">LH 10-3-1</strain>
    </source>
</reference>
<protein>
    <submittedName>
        <fullName evidence="5">Exonuclease domain-containing protein</fullName>
    </submittedName>
</protein>
<dbReference type="GO" id="GO:0005829">
    <property type="term" value="C:cytosol"/>
    <property type="evidence" value="ECO:0007669"/>
    <property type="project" value="TreeGrafter"/>
</dbReference>
<dbReference type="EMBL" id="CP101717">
    <property type="protein sequence ID" value="WLD57929.1"/>
    <property type="molecule type" value="Genomic_DNA"/>
</dbReference>
<dbReference type="InterPro" id="IPR012337">
    <property type="entry name" value="RNaseH-like_sf"/>
</dbReference>
<dbReference type="GO" id="GO:0008408">
    <property type="term" value="F:3'-5' exonuclease activity"/>
    <property type="evidence" value="ECO:0007669"/>
    <property type="project" value="TreeGrafter"/>
</dbReference>
<dbReference type="SMART" id="SM00479">
    <property type="entry name" value="EXOIII"/>
    <property type="match status" value="1"/>
</dbReference>
<keyword evidence="1" id="KW-0540">Nuclease</keyword>
<keyword evidence="3 5" id="KW-0269">Exonuclease</keyword>
<gene>
    <name evidence="5" type="ORF">NFC81_14625</name>
</gene>
<dbReference type="RefSeq" id="WP_304995212.1">
    <property type="nucleotide sequence ID" value="NZ_CP101717.1"/>
</dbReference>
<dbReference type="PANTHER" id="PTHR30231">
    <property type="entry name" value="DNA POLYMERASE III SUBUNIT EPSILON"/>
    <property type="match status" value="1"/>
</dbReference>
<dbReference type="Pfam" id="PF00929">
    <property type="entry name" value="RNase_T"/>
    <property type="match status" value="1"/>
</dbReference>
<dbReference type="InterPro" id="IPR036397">
    <property type="entry name" value="RNaseH_sf"/>
</dbReference>
<dbReference type="Gene3D" id="3.30.420.10">
    <property type="entry name" value="Ribonuclease H-like superfamily/Ribonuclease H"/>
    <property type="match status" value="1"/>
</dbReference>
<evidence type="ECO:0000256" key="1">
    <source>
        <dbReference type="ARBA" id="ARBA00022722"/>
    </source>
</evidence>
<dbReference type="CDD" id="cd06127">
    <property type="entry name" value="DEDDh"/>
    <property type="match status" value="1"/>
</dbReference>
<dbReference type="AlphaFoldDB" id="A0AB38YFT9"/>